<dbReference type="PANTHER" id="PTHR23113:SF312">
    <property type="entry name" value="RAL GUANINE NUCLEOTIDE DISSOCIATION STIMULATOR-LIKE, ISOFORM E"/>
    <property type="match status" value="1"/>
</dbReference>
<sequence>MNLDTDNSNQTGYQLWGEERTDDAIYIIYLKKVRYSRPMKSISESQDGISHLEWEKVRVKFIKAGTLERLVESLTSDDGELESTYCNIFFTTYRTFATPEQVLSLILDRYEKLINNVLDLPEATTEQLKKSVVVAIRMWLDLYPDDFRDPPLHTTLRRLILFAQQHLPGSDLHLKAEHKFQRLVNETVTDGYNLYSYDDRICLSKNEPHAVSYGLTSISPKLFAEQLTRIDVELFKKVIPHQCLGAVWSREKSRSTDAATVLATISQFNSVSYRVMSTILMPDDLKPHERAKIISIWIDIAQELRILKNFSSLKAIISRLQSLPIYRLQKIWQMVSKEKVEIFKELAGIFSEDNNQCFQRELLIREGTAKFAETAGENDRHMPKIIQRLKQNAGNVSNGTVPYLGTFLTDLTMIDAANPDYVEGGLINFEKKRKEFEVLALIKLLQGAAKGYYIVEDVGFVRWFDSILILEDVQADKLSCQIEPDNNNHYKGENGFSKSSKSRGHSKNDSIASNSSGSSCQFYDYSYLTDSMHSSSHDSLHRINSFSQISSSSSASSVTSNSTSNQSASVSAVDSSPARSSFPQDSCIIRVKMETNLAEADGIVLYKSIMLNNNERTHQVIRNAMAKLGIVGNPENYTLSQILPHKEFPIPHNANVYYAINTTYDPNFILRKKTTTQKKSS</sequence>
<gene>
    <name evidence="7" type="ORF">V9T40_000806</name>
</gene>
<dbReference type="SMART" id="SM00229">
    <property type="entry name" value="RasGEFN"/>
    <property type="match status" value="1"/>
</dbReference>
<dbReference type="PROSITE" id="PS50200">
    <property type="entry name" value="RA"/>
    <property type="match status" value="1"/>
</dbReference>
<evidence type="ECO:0008006" key="9">
    <source>
        <dbReference type="Google" id="ProtNLM"/>
    </source>
</evidence>
<dbReference type="InterPro" id="IPR029071">
    <property type="entry name" value="Ubiquitin-like_domsf"/>
</dbReference>
<evidence type="ECO:0000256" key="3">
    <source>
        <dbReference type="SAM" id="MobiDB-lite"/>
    </source>
</evidence>
<dbReference type="InterPro" id="IPR000651">
    <property type="entry name" value="Ras-like_Gua-exchang_fac_N"/>
</dbReference>
<evidence type="ECO:0000259" key="4">
    <source>
        <dbReference type="PROSITE" id="PS50009"/>
    </source>
</evidence>
<dbReference type="Pfam" id="PF00617">
    <property type="entry name" value="RasGEF"/>
    <property type="match status" value="1"/>
</dbReference>
<evidence type="ECO:0000313" key="8">
    <source>
        <dbReference type="Proteomes" id="UP001367676"/>
    </source>
</evidence>
<reference evidence="7 8" key="1">
    <citation type="submission" date="2024-03" db="EMBL/GenBank/DDBJ databases">
        <title>Adaptation during the transition from Ophiocordyceps entomopathogen to insect associate is accompanied by gene loss and intensified selection.</title>
        <authorList>
            <person name="Ward C.M."/>
            <person name="Onetto C.A."/>
            <person name="Borneman A.R."/>
        </authorList>
    </citation>
    <scope>NUCLEOTIDE SEQUENCE [LARGE SCALE GENOMIC DNA]</scope>
    <source>
        <strain evidence="7">AWRI1</strain>
        <tissue evidence="7">Single Adult Female</tissue>
    </source>
</reference>
<dbReference type="Gene3D" id="3.10.20.90">
    <property type="entry name" value="Phosphatidylinositol 3-kinase Catalytic Subunit, Chain A, domain 1"/>
    <property type="match status" value="1"/>
</dbReference>
<dbReference type="Gene3D" id="1.10.840.10">
    <property type="entry name" value="Ras guanine-nucleotide exchange factors catalytic domain"/>
    <property type="match status" value="1"/>
</dbReference>
<dbReference type="InterPro" id="IPR001895">
    <property type="entry name" value="RASGEF_cat_dom"/>
</dbReference>
<feature type="compositionally biased region" description="Low complexity" evidence="3">
    <location>
        <begin position="554"/>
        <end position="581"/>
    </location>
</feature>
<keyword evidence="8" id="KW-1185">Reference proteome</keyword>
<evidence type="ECO:0000259" key="5">
    <source>
        <dbReference type="PROSITE" id="PS50200"/>
    </source>
</evidence>
<feature type="domain" description="N-terminal Ras-GEF" evidence="6">
    <location>
        <begin position="58"/>
        <end position="184"/>
    </location>
</feature>
<feature type="domain" description="Ras-associating" evidence="5">
    <location>
        <begin position="585"/>
        <end position="675"/>
    </location>
</feature>
<dbReference type="AlphaFoldDB" id="A0AAN9TN26"/>
<dbReference type="CDD" id="cd00153">
    <property type="entry name" value="RA_RalGDS_like"/>
    <property type="match status" value="1"/>
</dbReference>
<dbReference type="PANTHER" id="PTHR23113">
    <property type="entry name" value="GUANINE NUCLEOTIDE EXCHANGE FACTOR"/>
    <property type="match status" value="1"/>
</dbReference>
<accession>A0AAN9TN26</accession>
<dbReference type="Pfam" id="PF00788">
    <property type="entry name" value="RA"/>
    <property type="match status" value="1"/>
</dbReference>
<dbReference type="SUPFAM" id="SSF54236">
    <property type="entry name" value="Ubiquitin-like"/>
    <property type="match status" value="1"/>
</dbReference>
<feature type="region of interest" description="Disordered" evidence="3">
    <location>
        <begin position="554"/>
        <end position="582"/>
    </location>
</feature>
<protein>
    <recommendedName>
        <fullName evidence="9">Ral guanine nucleotide dissociation stimulator-like 1</fullName>
    </recommendedName>
</protein>
<dbReference type="SMART" id="SM00147">
    <property type="entry name" value="RasGEF"/>
    <property type="match status" value="1"/>
</dbReference>
<dbReference type="InterPro" id="IPR036964">
    <property type="entry name" value="RASGEF_cat_dom_sf"/>
</dbReference>
<dbReference type="InterPro" id="IPR000159">
    <property type="entry name" value="RA_dom"/>
</dbReference>
<proteinExistence type="predicted"/>
<dbReference type="CDD" id="cd06224">
    <property type="entry name" value="REM"/>
    <property type="match status" value="1"/>
</dbReference>
<comment type="caution">
    <text evidence="7">The sequence shown here is derived from an EMBL/GenBank/DDBJ whole genome shotgun (WGS) entry which is preliminary data.</text>
</comment>
<dbReference type="GO" id="GO:0005085">
    <property type="term" value="F:guanyl-nucleotide exchange factor activity"/>
    <property type="evidence" value="ECO:0007669"/>
    <property type="project" value="UniProtKB-KW"/>
</dbReference>
<dbReference type="PROSITE" id="PS00720">
    <property type="entry name" value="RASGEF"/>
    <property type="match status" value="1"/>
</dbReference>
<dbReference type="InterPro" id="IPR019804">
    <property type="entry name" value="Ras_G-nucl-exch_fac_CS"/>
</dbReference>
<dbReference type="GO" id="GO:0005886">
    <property type="term" value="C:plasma membrane"/>
    <property type="evidence" value="ECO:0007669"/>
    <property type="project" value="TreeGrafter"/>
</dbReference>
<evidence type="ECO:0000256" key="2">
    <source>
        <dbReference type="PROSITE-ProRule" id="PRU00168"/>
    </source>
</evidence>
<dbReference type="GO" id="GO:0007265">
    <property type="term" value="P:Ras protein signal transduction"/>
    <property type="evidence" value="ECO:0007669"/>
    <property type="project" value="TreeGrafter"/>
</dbReference>
<organism evidence="7 8">
    <name type="scientific">Parthenolecanium corni</name>
    <dbReference type="NCBI Taxonomy" id="536013"/>
    <lineage>
        <taxon>Eukaryota</taxon>
        <taxon>Metazoa</taxon>
        <taxon>Ecdysozoa</taxon>
        <taxon>Arthropoda</taxon>
        <taxon>Hexapoda</taxon>
        <taxon>Insecta</taxon>
        <taxon>Pterygota</taxon>
        <taxon>Neoptera</taxon>
        <taxon>Paraneoptera</taxon>
        <taxon>Hemiptera</taxon>
        <taxon>Sternorrhyncha</taxon>
        <taxon>Coccoidea</taxon>
        <taxon>Coccidae</taxon>
        <taxon>Parthenolecanium</taxon>
    </lineage>
</organism>
<dbReference type="PROSITE" id="PS50212">
    <property type="entry name" value="RASGEF_NTER"/>
    <property type="match status" value="1"/>
</dbReference>
<dbReference type="InterPro" id="IPR023578">
    <property type="entry name" value="Ras_GEF_dom_sf"/>
</dbReference>
<dbReference type="SMART" id="SM00314">
    <property type="entry name" value="RA"/>
    <property type="match status" value="1"/>
</dbReference>
<dbReference type="InterPro" id="IPR008937">
    <property type="entry name" value="Ras-like_GEF"/>
</dbReference>
<dbReference type="PROSITE" id="PS50009">
    <property type="entry name" value="RASGEF_CAT"/>
    <property type="match status" value="1"/>
</dbReference>
<dbReference type="EMBL" id="JBBCAQ010000034">
    <property type="protein sequence ID" value="KAK7580177.1"/>
    <property type="molecule type" value="Genomic_DNA"/>
</dbReference>
<evidence type="ECO:0000256" key="1">
    <source>
        <dbReference type="ARBA" id="ARBA00022658"/>
    </source>
</evidence>
<dbReference type="SUPFAM" id="SSF48366">
    <property type="entry name" value="Ras GEF"/>
    <property type="match status" value="1"/>
</dbReference>
<keyword evidence="1 2" id="KW-0344">Guanine-nucleotide releasing factor</keyword>
<evidence type="ECO:0000259" key="6">
    <source>
        <dbReference type="PROSITE" id="PS50212"/>
    </source>
</evidence>
<dbReference type="Gene3D" id="1.20.870.10">
    <property type="entry name" value="Son of sevenless (SoS) protein Chain: S domain 1"/>
    <property type="match status" value="1"/>
</dbReference>
<evidence type="ECO:0000313" key="7">
    <source>
        <dbReference type="EMBL" id="KAK7580177.1"/>
    </source>
</evidence>
<dbReference type="CDD" id="cd00155">
    <property type="entry name" value="RasGEF"/>
    <property type="match status" value="1"/>
</dbReference>
<dbReference type="Proteomes" id="UP001367676">
    <property type="component" value="Unassembled WGS sequence"/>
</dbReference>
<name>A0AAN9TN26_9HEMI</name>
<dbReference type="Pfam" id="PF00618">
    <property type="entry name" value="RasGEF_N"/>
    <property type="match status" value="1"/>
</dbReference>
<feature type="domain" description="Ras-GEF" evidence="4">
    <location>
        <begin position="219"/>
        <end position="485"/>
    </location>
</feature>
<feature type="region of interest" description="Disordered" evidence="3">
    <location>
        <begin position="483"/>
        <end position="516"/>
    </location>
</feature>